<proteinExistence type="predicted"/>
<dbReference type="GO" id="GO:0045944">
    <property type="term" value="P:positive regulation of transcription by RNA polymerase II"/>
    <property type="evidence" value="ECO:0007669"/>
    <property type="project" value="TreeGrafter"/>
</dbReference>
<organism evidence="6 7">
    <name type="scientific">Holothuria leucospilota</name>
    <name type="common">Black long sea cucumber</name>
    <name type="synonym">Mertensiothuria leucospilota</name>
    <dbReference type="NCBI Taxonomy" id="206669"/>
    <lineage>
        <taxon>Eukaryota</taxon>
        <taxon>Metazoa</taxon>
        <taxon>Echinodermata</taxon>
        <taxon>Eleutherozoa</taxon>
        <taxon>Echinozoa</taxon>
        <taxon>Holothuroidea</taxon>
        <taxon>Aspidochirotacea</taxon>
        <taxon>Aspidochirotida</taxon>
        <taxon>Holothuriidae</taxon>
        <taxon>Holothuria</taxon>
    </lineage>
</organism>
<sequence length="316" mass="35722">MINLFIGFNIYVMLYTQQADSQETGQTVRKKKKAATKRKVLKVHGNMPTFNVYSISDISKSFQPPTLLLGDSDQFSLKLSDRNKKKSKIPKSDGVEKSKAIDVEEIGCSPIGTPESSPSNNRKVSSPSPPPPPPMELDKANDRRLEKTVRSLDKAYHIAVNAQNWQSALTPSPVTQNYTRPDVDLDGSFDVHREHITVKVRTRHGLRRFEMDMLLKELRDCVIIHPSSVPTEDISELVPDEDKVELKFQGQEKKSVFSIKVVKDEKLKRALESYSDFLKKPLDSLRFSFDGEEVGPMDTPEKLDMEEQGTIDVTIC</sequence>
<evidence type="ECO:0000313" key="7">
    <source>
        <dbReference type="Proteomes" id="UP001152320"/>
    </source>
</evidence>
<evidence type="ECO:0000259" key="5">
    <source>
        <dbReference type="Pfam" id="PF11976"/>
    </source>
</evidence>
<dbReference type="Gene3D" id="3.10.20.90">
    <property type="entry name" value="Phosphatidylinositol 3-kinase Catalytic Subunit, Chain A, domain 1"/>
    <property type="match status" value="1"/>
</dbReference>
<feature type="compositionally biased region" description="Low complexity" evidence="3">
    <location>
        <begin position="116"/>
        <end position="126"/>
    </location>
</feature>
<evidence type="ECO:0000256" key="2">
    <source>
        <dbReference type="ARBA" id="ARBA00023242"/>
    </source>
</evidence>
<feature type="domain" description="Rad60/SUMO-like" evidence="5">
    <location>
        <begin position="245"/>
        <end position="315"/>
    </location>
</feature>
<dbReference type="InterPro" id="IPR052324">
    <property type="entry name" value="NFATC2-Int_DNA_Repair"/>
</dbReference>
<dbReference type="CDD" id="cd01763">
    <property type="entry name" value="Ubl_SUMO_like"/>
    <property type="match status" value="1"/>
</dbReference>
<protein>
    <submittedName>
        <fullName evidence="6">Small ubiquitin-related modifier 3</fullName>
    </submittedName>
</protein>
<dbReference type="Pfam" id="PF11976">
    <property type="entry name" value="Rad60-SLD"/>
    <property type="match status" value="1"/>
</dbReference>
<keyword evidence="7" id="KW-1185">Reference proteome</keyword>
<keyword evidence="2" id="KW-0539">Nucleus</keyword>
<dbReference type="Proteomes" id="UP001152320">
    <property type="component" value="Chromosome 1"/>
</dbReference>
<gene>
    <name evidence="6" type="ORF">HOLleu_02843</name>
</gene>
<accession>A0A9Q1CQW7</accession>
<dbReference type="OrthoDB" id="442921at2759"/>
<feature type="compositionally biased region" description="Basic and acidic residues" evidence="3">
    <location>
        <begin position="90"/>
        <end position="102"/>
    </location>
</feature>
<feature type="signal peptide" evidence="4">
    <location>
        <begin position="1"/>
        <end position="21"/>
    </location>
</feature>
<evidence type="ECO:0000313" key="6">
    <source>
        <dbReference type="EMBL" id="KAJ8049897.1"/>
    </source>
</evidence>
<evidence type="ECO:0000256" key="3">
    <source>
        <dbReference type="SAM" id="MobiDB-lite"/>
    </source>
</evidence>
<dbReference type="EMBL" id="JAIZAY010000001">
    <property type="protein sequence ID" value="KAJ8049897.1"/>
    <property type="molecule type" value="Genomic_DNA"/>
</dbReference>
<evidence type="ECO:0000256" key="4">
    <source>
        <dbReference type="SAM" id="SignalP"/>
    </source>
</evidence>
<dbReference type="AlphaFoldDB" id="A0A9Q1CQW7"/>
<dbReference type="InterPro" id="IPR029071">
    <property type="entry name" value="Ubiquitin-like_domsf"/>
</dbReference>
<reference evidence="6" key="1">
    <citation type="submission" date="2021-10" db="EMBL/GenBank/DDBJ databases">
        <title>Tropical sea cucumber genome reveals ecological adaptation and Cuvierian tubules defense mechanism.</title>
        <authorList>
            <person name="Chen T."/>
        </authorList>
    </citation>
    <scope>NUCLEOTIDE SEQUENCE</scope>
    <source>
        <strain evidence="6">Nanhai2018</strain>
        <tissue evidence="6">Muscle</tissue>
    </source>
</reference>
<evidence type="ECO:0000256" key="1">
    <source>
        <dbReference type="ARBA" id="ARBA00004123"/>
    </source>
</evidence>
<dbReference type="InterPro" id="IPR022617">
    <property type="entry name" value="Rad60/SUMO-like_dom"/>
</dbReference>
<keyword evidence="4" id="KW-0732">Signal</keyword>
<dbReference type="PANTHER" id="PTHR47187">
    <property type="entry name" value="NFATC2-INTERACTING PROTEIN"/>
    <property type="match status" value="1"/>
</dbReference>
<comment type="caution">
    <text evidence="6">The sequence shown here is derived from an EMBL/GenBank/DDBJ whole genome shotgun (WGS) entry which is preliminary data.</text>
</comment>
<feature type="region of interest" description="Disordered" evidence="3">
    <location>
        <begin position="81"/>
        <end position="139"/>
    </location>
</feature>
<dbReference type="GO" id="GO:0005634">
    <property type="term" value="C:nucleus"/>
    <property type="evidence" value="ECO:0007669"/>
    <property type="project" value="UniProtKB-SubCell"/>
</dbReference>
<feature type="chain" id="PRO_5040226688" evidence="4">
    <location>
        <begin position="22"/>
        <end position="316"/>
    </location>
</feature>
<name>A0A9Q1CQW7_HOLLE</name>
<dbReference type="PANTHER" id="PTHR47187:SF1">
    <property type="entry name" value="NFATC2-INTERACTING PROTEIN"/>
    <property type="match status" value="1"/>
</dbReference>
<comment type="subcellular location">
    <subcellularLocation>
        <location evidence="1">Nucleus</location>
    </subcellularLocation>
</comment>
<dbReference type="SUPFAM" id="SSF54236">
    <property type="entry name" value="Ubiquitin-like"/>
    <property type="match status" value="1"/>
</dbReference>